<reference evidence="2 3" key="1">
    <citation type="submission" date="2018-07" db="EMBL/GenBank/DDBJ databases">
        <title>Genome sequences of Haloplanus salinus JCM 18368T.</title>
        <authorList>
            <person name="Kim Y.B."/>
            <person name="Roh S.W."/>
        </authorList>
    </citation>
    <scope>NUCLEOTIDE SEQUENCE [LARGE SCALE GENOMIC DNA]</scope>
    <source>
        <strain evidence="2 3">JCM 18368</strain>
    </source>
</reference>
<evidence type="ECO:0000313" key="2">
    <source>
        <dbReference type="EMBL" id="RCU47105.1"/>
    </source>
</evidence>
<feature type="transmembrane region" description="Helical" evidence="1">
    <location>
        <begin position="84"/>
        <end position="100"/>
    </location>
</feature>
<dbReference type="OrthoDB" id="340884at2157"/>
<keyword evidence="3" id="KW-1185">Reference proteome</keyword>
<feature type="transmembrane region" description="Helical" evidence="1">
    <location>
        <begin position="145"/>
        <end position="165"/>
    </location>
</feature>
<keyword evidence="1" id="KW-0812">Transmembrane</keyword>
<comment type="caution">
    <text evidence="2">The sequence shown here is derived from an EMBL/GenBank/DDBJ whole genome shotgun (WGS) entry which is preliminary data.</text>
</comment>
<gene>
    <name evidence="2" type="ORF">DU504_07205</name>
</gene>
<proteinExistence type="predicted"/>
<protein>
    <submittedName>
        <fullName evidence="2">Copper resistance protein CopD</fullName>
    </submittedName>
</protein>
<dbReference type="EMBL" id="QPHM01000001">
    <property type="protein sequence ID" value="RCU47105.1"/>
    <property type="molecule type" value="Genomic_DNA"/>
</dbReference>
<keyword evidence="1" id="KW-0472">Membrane</keyword>
<name>A0A368NBY4_9EURY</name>
<keyword evidence="1" id="KW-1133">Transmembrane helix</keyword>
<evidence type="ECO:0000256" key="1">
    <source>
        <dbReference type="SAM" id="Phobius"/>
    </source>
</evidence>
<dbReference type="Proteomes" id="UP000252189">
    <property type="component" value="Unassembled WGS sequence"/>
</dbReference>
<organism evidence="2 3">
    <name type="scientific">Haloplanus salinus</name>
    <dbReference type="NCBI Taxonomy" id="1126245"/>
    <lineage>
        <taxon>Archaea</taxon>
        <taxon>Methanobacteriati</taxon>
        <taxon>Methanobacteriota</taxon>
        <taxon>Stenosarchaea group</taxon>
        <taxon>Halobacteria</taxon>
        <taxon>Halobacteriales</taxon>
        <taxon>Haloferacaceae</taxon>
        <taxon>Haloplanus</taxon>
    </lineage>
</organism>
<dbReference type="RefSeq" id="WP_114448654.1">
    <property type="nucleotide sequence ID" value="NZ_QPHM01000001.1"/>
</dbReference>
<accession>A0A368NBY4</accession>
<dbReference type="AlphaFoldDB" id="A0A368NBY4"/>
<sequence>MLLTVSYLLHVVAAGFWAGAVLFVAYLLLPDAGRDVLSRDAYVVQMDRLLRVTRWTGVVLPITGLYQIWALYPWTRLVGTVDGWLVLSMFGLWGLLNGVIERGVFVMRKEADPVGYGTFLREGFPRDALTEELTLERLHHLGRPYLSVSVLLAALLLGNAALLAVPGLPL</sequence>
<evidence type="ECO:0000313" key="3">
    <source>
        <dbReference type="Proteomes" id="UP000252189"/>
    </source>
</evidence>
<feature type="transmembrane region" description="Helical" evidence="1">
    <location>
        <begin position="6"/>
        <end position="29"/>
    </location>
</feature>